<proteinExistence type="predicted"/>
<dbReference type="RefSeq" id="WP_092750463.1">
    <property type="nucleotide sequence ID" value="NZ_FOCG01000001.1"/>
</dbReference>
<evidence type="ECO:0000313" key="3">
    <source>
        <dbReference type="Proteomes" id="UP000199158"/>
    </source>
</evidence>
<evidence type="ECO:0000313" key="2">
    <source>
        <dbReference type="EMBL" id="SEM45305.1"/>
    </source>
</evidence>
<feature type="region of interest" description="Disordered" evidence="1">
    <location>
        <begin position="65"/>
        <end position="87"/>
    </location>
</feature>
<gene>
    <name evidence="2" type="ORF">SAMN05216180_0035</name>
</gene>
<protein>
    <submittedName>
        <fullName evidence="2">Uncharacterized protein</fullName>
    </submittedName>
</protein>
<accession>A0A1H7YH61</accession>
<evidence type="ECO:0000256" key="1">
    <source>
        <dbReference type="SAM" id="MobiDB-lite"/>
    </source>
</evidence>
<name>A0A1H7YH61_9FIRM</name>
<dbReference type="EMBL" id="FOCG01000001">
    <property type="protein sequence ID" value="SEM45305.1"/>
    <property type="molecule type" value="Genomic_DNA"/>
</dbReference>
<keyword evidence="3" id="KW-1185">Reference proteome</keyword>
<feature type="compositionally biased region" description="Basic and acidic residues" evidence="1">
    <location>
        <begin position="65"/>
        <end position="79"/>
    </location>
</feature>
<dbReference type="STRING" id="474960.SAMN05216180_0035"/>
<sequence length="87" mass="9891">MPLMYTGKFRGMVEHDEIHELDFGSQGVTKVGIIRPKVRNEEEARKNRANLIRIAQQVILDEMLKEQESAGDKDERNSDIHGTGNKA</sequence>
<dbReference type="AlphaFoldDB" id="A0A1H7YH61"/>
<dbReference type="Proteomes" id="UP000199158">
    <property type="component" value="Unassembled WGS sequence"/>
</dbReference>
<reference evidence="2 3" key="1">
    <citation type="submission" date="2016-10" db="EMBL/GenBank/DDBJ databases">
        <authorList>
            <person name="de Groot N.N."/>
        </authorList>
    </citation>
    <scope>NUCLEOTIDE SEQUENCE [LARGE SCALE GENOMIC DNA]</scope>
    <source>
        <strain evidence="2 3">CGMCC 1.5070</strain>
    </source>
</reference>
<organism evidence="2 3">
    <name type="scientific">Hydrogenoanaerobacterium saccharovorans</name>
    <dbReference type="NCBI Taxonomy" id="474960"/>
    <lineage>
        <taxon>Bacteria</taxon>
        <taxon>Bacillati</taxon>
        <taxon>Bacillota</taxon>
        <taxon>Clostridia</taxon>
        <taxon>Eubacteriales</taxon>
        <taxon>Oscillospiraceae</taxon>
        <taxon>Hydrogenoanaerobacterium</taxon>
    </lineage>
</organism>